<dbReference type="RefSeq" id="WP_089228063.1">
    <property type="nucleotide sequence ID" value="NZ_FZOF01000028.1"/>
</dbReference>
<feature type="chain" id="PRO_5012534490" description="Lipoprotein" evidence="2">
    <location>
        <begin position="27"/>
        <end position="221"/>
    </location>
</feature>
<evidence type="ECO:0000313" key="4">
    <source>
        <dbReference type="Proteomes" id="UP000198280"/>
    </source>
</evidence>
<evidence type="ECO:0000313" key="3">
    <source>
        <dbReference type="EMBL" id="SNT46666.1"/>
    </source>
</evidence>
<dbReference type="AlphaFoldDB" id="A0A239MV89"/>
<dbReference type="Proteomes" id="UP000198280">
    <property type="component" value="Unassembled WGS sequence"/>
</dbReference>
<evidence type="ECO:0008006" key="5">
    <source>
        <dbReference type="Google" id="ProtNLM"/>
    </source>
</evidence>
<gene>
    <name evidence="3" type="ORF">SAMN05216252_12841</name>
</gene>
<accession>A0A239MV89</accession>
<dbReference type="OrthoDB" id="4330292at2"/>
<evidence type="ECO:0000256" key="2">
    <source>
        <dbReference type="SAM" id="SignalP"/>
    </source>
</evidence>
<name>A0A239MV89_9ACTN</name>
<organism evidence="3 4">
    <name type="scientific">Actinacidiphila glaucinigra</name>
    <dbReference type="NCBI Taxonomy" id="235986"/>
    <lineage>
        <taxon>Bacteria</taxon>
        <taxon>Bacillati</taxon>
        <taxon>Actinomycetota</taxon>
        <taxon>Actinomycetes</taxon>
        <taxon>Kitasatosporales</taxon>
        <taxon>Streptomycetaceae</taxon>
        <taxon>Actinacidiphila</taxon>
    </lineage>
</organism>
<keyword evidence="2" id="KW-0732">Signal</keyword>
<dbReference type="EMBL" id="FZOF01000028">
    <property type="protein sequence ID" value="SNT46666.1"/>
    <property type="molecule type" value="Genomic_DNA"/>
</dbReference>
<evidence type="ECO:0000256" key="1">
    <source>
        <dbReference type="SAM" id="MobiDB-lite"/>
    </source>
</evidence>
<dbReference type="PROSITE" id="PS51257">
    <property type="entry name" value="PROKAR_LIPOPROTEIN"/>
    <property type="match status" value="1"/>
</dbReference>
<proteinExistence type="predicted"/>
<feature type="signal peptide" evidence="2">
    <location>
        <begin position="1"/>
        <end position="26"/>
    </location>
</feature>
<reference evidence="3 4" key="1">
    <citation type="submission" date="2017-06" db="EMBL/GenBank/DDBJ databases">
        <authorList>
            <person name="Kim H.J."/>
            <person name="Triplett B.A."/>
        </authorList>
    </citation>
    <scope>NUCLEOTIDE SEQUENCE [LARGE SCALE GENOMIC DNA]</scope>
    <source>
        <strain evidence="3 4">CGMCC 4.1858</strain>
    </source>
</reference>
<sequence>MNTPRPPAASLVAVAVLMTASCTAGAHGGSADAPPAGRSGPGASAERDCTKGEFRWGRIEQRDVLAAVSDPLRVRIAAGRTRHTRLTLLPLRSMRATVSPSGRLTASDAEAAVAALERRTGLPLARTGTAWTLEDGDKVSDTEGTGPYEGVMVASVGVRLVEAPFTRTCSGTARPPVRGTVATWSTVPFADLLTCGLDEPLPAVTAQAEALVCGDGIRAGA</sequence>
<protein>
    <recommendedName>
        <fullName evidence="5">Lipoprotein</fullName>
    </recommendedName>
</protein>
<keyword evidence="4" id="KW-1185">Reference proteome</keyword>
<feature type="region of interest" description="Disordered" evidence="1">
    <location>
        <begin position="25"/>
        <end position="48"/>
    </location>
</feature>